<sequence>MMLEVENLSVAYKGIHAVNGISFTVPAGGITCMIGRNGAGKSSTVGAIAGFVKASGGRVVLDGRDLTHTSTAGRSRAGVALVPENRRIFGTLTAAENVMLGAPSSRGDAQARFAEILELFPAIRTFQGRGGHQLSGGEQQMVAISRALMCSPKVLILDEPSLGLAPIVVKAVFAAIEELASAGQAILLIEQNGRAALRISQRAYAMSLGQVHELDHRSAGFDERELHALYL</sequence>
<dbReference type="PANTHER" id="PTHR43820:SF6">
    <property type="entry name" value="ABC TRANSPORTER ATP-BINDING PROTEIN"/>
    <property type="match status" value="1"/>
</dbReference>
<gene>
    <name evidence="7" type="ORF">HFP15_25090</name>
</gene>
<dbReference type="EMBL" id="JAAXLS010000020">
    <property type="protein sequence ID" value="NKQ56159.1"/>
    <property type="molecule type" value="Genomic_DNA"/>
</dbReference>
<organism evidence="7 8">
    <name type="scientific">Amycolatopsis acididurans</name>
    <dbReference type="NCBI Taxonomy" id="2724524"/>
    <lineage>
        <taxon>Bacteria</taxon>
        <taxon>Bacillati</taxon>
        <taxon>Actinomycetota</taxon>
        <taxon>Actinomycetes</taxon>
        <taxon>Pseudonocardiales</taxon>
        <taxon>Pseudonocardiaceae</taxon>
        <taxon>Amycolatopsis</taxon>
    </lineage>
</organism>
<dbReference type="CDD" id="cd03224">
    <property type="entry name" value="ABC_TM1139_LivF_branched"/>
    <property type="match status" value="1"/>
</dbReference>
<dbReference type="Pfam" id="PF00005">
    <property type="entry name" value="ABC_tran"/>
    <property type="match status" value="1"/>
</dbReference>
<dbReference type="PROSITE" id="PS00211">
    <property type="entry name" value="ABC_TRANSPORTER_1"/>
    <property type="match status" value="1"/>
</dbReference>
<reference evidence="7 8" key="1">
    <citation type="submission" date="2020-04" db="EMBL/GenBank/DDBJ databases">
        <title>Novel species.</title>
        <authorList>
            <person name="Teo W.F.A."/>
            <person name="Lipun K."/>
            <person name="Srisuk N."/>
            <person name="Duangmal K."/>
        </authorList>
    </citation>
    <scope>NUCLEOTIDE SEQUENCE [LARGE SCALE GENOMIC DNA]</scope>
    <source>
        <strain evidence="7 8">K13G38</strain>
    </source>
</reference>
<comment type="similarity">
    <text evidence="1">Belongs to the ABC transporter superfamily.</text>
</comment>
<dbReference type="SMART" id="SM00382">
    <property type="entry name" value="AAA"/>
    <property type="match status" value="1"/>
</dbReference>
<comment type="caution">
    <text evidence="7">The sequence shown here is derived from an EMBL/GenBank/DDBJ whole genome shotgun (WGS) entry which is preliminary data.</text>
</comment>
<proteinExistence type="inferred from homology"/>
<protein>
    <submittedName>
        <fullName evidence="7">ABC transporter ATP-binding protein</fullName>
    </submittedName>
</protein>
<accession>A0ABX1J906</accession>
<keyword evidence="4 7" id="KW-0067">ATP-binding</keyword>
<keyword evidence="3" id="KW-0547">Nucleotide-binding</keyword>
<keyword evidence="8" id="KW-1185">Reference proteome</keyword>
<evidence type="ECO:0000256" key="3">
    <source>
        <dbReference type="ARBA" id="ARBA00022741"/>
    </source>
</evidence>
<evidence type="ECO:0000256" key="2">
    <source>
        <dbReference type="ARBA" id="ARBA00022448"/>
    </source>
</evidence>
<dbReference type="InterPro" id="IPR052156">
    <property type="entry name" value="BCAA_Transport_ATP-bd_LivF"/>
</dbReference>
<dbReference type="GO" id="GO:0005524">
    <property type="term" value="F:ATP binding"/>
    <property type="evidence" value="ECO:0007669"/>
    <property type="project" value="UniProtKB-KW"/>
</dbReference>
<evidence type="ECO:0000256" key="4">
    <source>
        <dbReference type="ARBA" id="ARBA00022840"/>
    </source>
</evidence>
<keyword evidence="5" id="KW-0029">Amino-acid transport</keyword>
<evidence type="ECO:0000256" key="1">
    <source>
        <dbReference type="ARBA" id="ARBA00005417"/>
    </source>
</evidence>
<dbReference type="Proteomes" id="UP000715441">
    <property type="component" value="Unassembled WGS sequence"/>
</dbReference>
<dbReference type="PROSITE" id="PS50893">
    <property type="entry name" value="ABC_TRANSPORTER_2"/>
    <property type="match status" value="1"/>
</dbReference>
<evidence type="ECO:0000313" key="8">
    <source>
        <dbReference type="Proteomes" id="UP000715441"/>
    </source>
</evidence>
<dbReference type="PANTHER" id="PTHR43820">
    <property type="entry name" value="HIGH-AFFINITY BRANCHED-CHAIN AMINO ACID TRANSPORT ATP-BINDING PROTEIN LIVF"/>
    <property type="match status" value="1"/>
</dbReference>
<dbReference type="SUPFAM" id="SSF52540">
    <property type="entry name" value="P-loop containing nucleoside triphosphate hydrolases"/>
    <property type="match status" value="1"/>
</dbReference>
<dbReference type="RefSeq" id="WP_168519196.1">
    <property type="nucleotide sequence ID" value="NZ_JAAXLS010000020.1"/>
</dbReference>
<evidence type="ECO:0000313" key="7">
    <source>
        <dbReference type="EMBL" id="NKQ56159.1"/>
    </source>
</evidence>
<evidence type="ECO:0000256" key="5">
    <source>
        <dbReference type="ARBA" id="ARBA00022970"/>
    </source>
</evidence>
<keyword evidence="2" id="KW-0813">Transport</keyword>
<dbReference type="InterPro" id="IPR017871">
    <property type="entry name" value="ABC_transporter-like_CS"/>
</dbReference>
<dbReference type="InterPro" id="IPR003439">
    <property type="entry name" value="ABC_transporter-like_ATP-bd"/>
</dbReference>
<evidence type="ECO:0000259" key="6">
    <source>
        <dbReference type="PROSITE" id="PS50893"/>
    </source>
</evidence>
<dbReference type="Gene3D" id="3.40.50.300">
    <property type="entry name" value="P-loop containing nucleotide triphosphate hydrolases"/>
    <property type="match status" value="1"/>
</dbReference>
<dbReference type="InterPro" id="IPR027417">
    <property type="entry name" value="P-loop_NTPase"/>
</dbReference>
<name>A0ABX1J906_9PSEU</name>
<feature type="domain" description="ABC transporter" evidence="6">
    <location>
        <begin position="3"/>
        <end position="231"/>
    </location>
</feature>
<dbReference type="InterPro" id="IPR003593">
    <property type="entry name" value="AAA+_ATPase"/>
</dbReference>